<name>A0A7S3VXI1_EMIHU</name>
<feature type="region of interest" description="Disordered" evidence="1">
    <location>
        <begin position="725"/>
        <end position="792"/>
    </location>
</feature>
<protein>
    <submittedName>
        <fullName evidence="2">Uncharacterized protein</fullName>
    </submittedName>
</protein>
<organism evidence="2">
    <name type="scientific">Emiliania huxleyi</name>
    <name type="common">Coccolithophore</name>
    <name type="synonym">Pontosphaera huxleyi</name>
    <dbReference type="NCBI Taxonomy" id="2903"/>
    <lineage>
        <taxon>Eukaryota</taxon>
        <taxon>Haptista</taxon>
        <taxon>Haptophyta</taxon>
        <taxon>Prymnesiophyceae</taxon>
        <taxon>Isochrysidales</taxon>
        <taxon>Noelaerhabdaceae</taxon>
        <taxon>Emiliania</taxon>
    </lineage>
</organism>
<dbReference type="SMART" id="SM00368">
    <property type="entry name" value="LRR_RI"/>
    <property type="match status" value="6"/>
</dbReference>
<evidence type="ECO:0000313" key="2">
    <source>
        <dbReference type="EMBL" id="CAE0523551.1"/>
    </source>
</evidence>
<dbReference type="Gene3D" id="3.80.10.10">
    <property type="entry name" value="Ribonuclease Inhibitor"/>
    <property type="match status" value="3"/>
</dbReference>
<feature type="region of interest" description="Disordered" evidence="1">
    <location>
        <begin position="1310"/>
        <end position="1352"/>
    </location>
</feature>
<dbReference type="InterPro" id="IPR052394">
    <property type="entry name" value="LRR-containing"/>
</dbReference>
<dbReference type="EMBL" id="HBIR01002606">
    <property type="protein sequence ID" value="CAE0523551.1"/>
    <property type="molecule type" value="Transcribed_RNA"/>
</dbReference>
<dbReference type="PANTHER" id="PTHR24114">
    <property type="entry name" value="LEUCINE RICH REPEAT FAMILY PROTEIN"/>
    <property type="match status" value="1"/>
</dbReference>
<proteinExistence type="predicted"/>
<dbReference type="SUPFAM" id="SSF52047">
    <property type="entry name" value="RNI-like"/>
    <property type="match status" value="2"/>
</dbReference>
<evidence type="ECO:0000256" key="1">
    <source>
        <dbReference type="SAM" id="MobiDB-lite"/>
    </source>
</evidence>
<reference evidence="2" key="1">
    <citation type="submission" date="2021-01" db="EMBL/GenBank/DDBJ databases">
        <authorList>
            <person name="Corre E."/>
            <person name="Pelletier E."/>
            <person name="Niang G."/>
            <person name="Scheremetjew M."/>
            <person name="Finn R."/>
            <person name="Kale V."/>
            <person name="Holt S."/>
            <person name="Cochrane G."/>
            <person name="Meng A."/>
            <person name="Brown T."/>
            <person name="Cohen L."/>
        </authorList>
    </citation>
    <scope>NUCLEOTIDE SEQUENCE</scope>
    <source>
        <strain evidence="2">379</strain>
    </source>
</reference>
<feature type="region of interest" description="Disordered" evidence="1">
    <location>
        <begin position="75"/>
        <end position="106"/>
    </location>
</feature>
<dbReference type="PANTHER" id="PTHR24114:SF2">
    <property type="entry name" value="F-BOX DOMAIN-CONTAINING PROTEIN-RELATED"/>
    <property type="match status" value="1"/>
</dbReference>
<gene>
    <name evidence="2" type="ORF">EHUX00137_LOCUS1830</name>
</gene>
<feature type="compositionally biased region" description="Pro residues" evidence="1">
    <location>
        <begin position="781"/>
        <end position="790"/>
    </location>
</feature>
<sequence>MATTDAPKQSGKAAERELLAQLMPAVQAALLELGEEARLQALEQGPVETDALAFVASILRRKNPRRRERSLQAALAAAQRAKSAETTPRDVSVPPPPDAEQQNAVPSELSALEVSVLAEALEAGTVVSAGLGLPLLRRSGGAIEALSLGHAPPVDMDAALRAELDATRGRASGAIPPVMGSQPSIAVPRPPIVDVHKLQFGEPLRAWLRRAGWSSLGWPAGMIAELRAIASRCSASTGVRPLDPGQISFEGCQLESEPVVRQAIDSLAAACLDAETAPALLGLTPALLRAPAFRDAVACTPDVTSIGVAPLHSPGLSQAGEAWLGLAELCRRLPQLETIELRRQHLPCSEAAVLFEALSRTSLAELDLSGTSPAQSSATADDRGAALAFAVAPLLSCGNLRRLDWSQSGLGDDGGFVLFAGLRGAPRCGLRELDVSGSGLGESSGLELAELIRSSGSLARLSLSDNPQLFEAPATALAAIAEAIGGSSSLTHLEWRAPETVTMGHMERSAWGIAVARMLRSNRSLRTVDLSGQPLPASHPAADPQEEARAVGVADALGHAAARHWALERLVLSRLQLPDACLEALVAPLAAHPALSALDISCSSVGPLTAAALSELLLRPSYLSTIVARGCGIDSDGIAAIASSLRFNTRLAALDLSDNPMGVAAEASAPEVSEPDSVLTSPVVAAAEALASMLENNDSLRQLRIARCGLDQPEDPTMRKKSVTFSLDGLDEDDHSVGDVVSGSPDEDMVSPGDGNTGEGDEAEVQSEGGESQGGDEEPATPKPPAPPPLLGQLLGEALSKSRACGLELLDVSGNWLTDAGVVAFAKGLPRASQLTALYLRDCGGVGAYGELASAISAGSSLLLCDIVDEPLLPADAPPGRASAASPAAGSPTTGSLQLALCSNRWAAGKLWSSLVSAYPPRVAAAATLAFRSLPGATADEAPLSELVGRLLPPLVCARLSAWPATAVLPYGGFVQWLADFFCGAWDEAADDSPFASLVRLMAQPTTLRSEQDSLSANPSLLEVAGSALLRDKRRYRKQPKAKATVPEDAESLRSDALHRLASIVDSLSALEPGVEAGSTAVKETLRGMFAATCRVEDEHEPLHVVLPPELHVSAAEDVLEKTYRLEMQGMLRVEGPDAPADMAHTKPTFEHLPHGGAVLASGRCTFDDWDYFLDETAPDAWREWLHCLRWLSVGSSSSVLCRPETLLESGETTMRYEVLLEREFSAGVLRCALTAMQSNGDADGEAEAEGDDADAIAAEGAGEDMAATEDQDTTDETAADCTEVAREGAERKAPRLDWSLSALQVQISPSFVPPGPLATWHDTEPFKPPDGGTEQEVEDDYRAATPRADDG</sequence>
<feature type="compositionally biased region" description="Low complexity" evidence="1">
    <location>
        <begin position="75"/>
        <end position="85"/>
    </location>
</feature>
<accession>A0A7S3VXI1</accession>
<dbReference type="InterPro" id="IPR032675">
    <property type="entry name" value="LRR_dom_sf"/>
</dbReference>